<dbReference type="AlphaFoldDB" id="A0A3M0L9J8"/>
<sequence length="84" mass="9203">MVEQILGDTRFWFGDLGRPVLDTVYNLSSCPLVMPPRKCPSPILSQPEAISGPSKGLPNAMVLINRGAKNPSQVEWVLQNVETP</sequence>
<protein>
    <submittedName>
        <fullName evidence="1">Uncharacterized protein</fullName>
    </submittedName>
</protein>
<evidence type="ECO:0000313" key="1">
    <source>
        <dbReference type="EMBL" id="RMC15917.1"/>
    </source>
</evidence>
<name>A0A3M0L9J8_HIRRU</name>
<accession>A0A3M0L9J8</accession>
<organism evidence="1 2">
    <name type="scientific">Hirundo rustica rustica</name>
    <dbReference type="NCBI Taxonomy" id="333673"/>
    <lineage>
        <taxon>Eukaryota</taxon>
        <taxon>Metazoa</taxon>
        <taxon>Chordata</taxon>
        <taxon>Craniata</taxon>
        <taxon>Vertebrata</taxon>
        <taxon>Euteleostomi</taxon>
        <taxon>Archelosauria</taxon>
        <taxon>Archosauria</taxon>
        <taxon>Dinosauria</taxon>
        <taxon>Saurischia</taxon>
        <taxon>Theropoda</taxon>
        <taxon>Coelurosauria</taxon>
        <taxon>Aves</taxon>
        <taxon>Neognathae</taxon>
        <taxon>Neoaves</taxon>
        <taxon>Telluraves</taxon>
        <taxon>Australaves</taxon>
        <taxon>Passeriformes</taxon>
        <taxon>Sylvioidea</taxon>
        <taxon>Hirundinidae</taxon>
        <taxon>Hirundo</taxon>
    </lineage>
</organism>
<proteinExistence type="predicted"/>
<gene>
    <name evidence="1" type="ORF">DUI87_08122</name>
</gene>
<dbReference type="EMBL" id="QRBI01000104">
    <property type="protein sequence ID" value="RMC15917.1"/>
    <property type="molecule type" value="Genomic_DNA"/>
</dbReference>
<comment type="caution">
    <text evidence="1">The sequence shown here is derived from an EMBL/GenBank/DDBJ whole genome shotgun (WGS) entry which is preliminary data.</text>
</comment>
<reference evidence="1 2" key="1">
    <citation type="submission" date="2018-07" db="EMBL/GenBank/DDBJ databases">
        <title>A high quality draft genome assembly of the barn swallow (H. rustica rustica).</title>
        <authorList>
            <person name="Formenti G."/>
            <person name="Chiara M."/>
            <person name="Poveda L."/>
            <person name="Francoijs K.-J."/>
            <person name="Bonisoli-Alquati A."/>
            <person name="Canova L."/>
            <person name="Gianfranceschi L."/>
            <person name="Horner D.S."/>
            <person name="Saino N."/>
        </authorList>
    </citation>
    <scope>NUCLEOTIDE SEQUENCE [LARGE SCALE GENOMIC DNA]</scope>
    <source>
        <strain evidence="1">Chelidonia</strain>
        <tissue evidence="1">Blood</tissue>
    </source>
</reference>
<evidence type="ECO:0000313" key="2">
    <source>
        <dbReference type="Proteomes" id="UP000269221"/>
    </source>
</evidence>
<dbReference type="Proteomes" id="UP000269221">
    <property type="component" value="Unassembled WGS sequence"/>
</dbReference>
<keyword evidence="2" id="KW-1185">Reference proteome</keyword>